<gene>
    <name evidence="1" type="primary">IntlP</name>
</gene>
<accession>Q4VRA7</accession>
<evidence type="ECO:0000313" key="1">
    <source>
        <dbReference type="EMBL" id="AAX54509.1"/>
    </source>
</evidence>
<organism evidence="1">
    <name type="scientific">Penaeus japonicus</name>
    <name type="common">Kuruma prawn</name>
    <name type="synonym">Marsupenaeus japonicus</name>
    <dbReference type="NCBI Taxonomy" id="27405"/>
    <lineage>
        <taxon>Eukaryota</taxon>
        <taxon>Metazoa</taxon>
        <taxon>Ecdysozoa</taxon>
        <taxon>Arthropoda</taxon>
        <taxon>Crustacea</taxon>
        <taxon>Multicrustacea</taxon>
        <taxon>Malacostraca</taxon>
        <taxon>Eumalacostraca</taxon>
        <taxon>Eucarida</taxon>
        <taxon>Decapoda</taxon>
        <taxon>Dendrobranchiata</taxon>
        <taxon>Penaeoidea</taxon>
        <taxon>Penaeidae</taxon>
        <taxon>Penaeus</taxon>
    </lineage>
</organism>
<dbReference type="AlphaFoldDB" id="Q4VRA7"/>
<dbReference type="EMBL" id="AY695938">
    <property type="protein sequence ID" value="AAX54509.1"/>
    <property type="molecule type" value="mRNA"/>
</dbReference>
<sequence length="64" mass="7720">MRRKPSGRLKVRRCFLMPSEKMLHSSLKLLTERGWQLFMLRSRKGWTTSWRPPMSKLALSRSTW</sequence>
<proteinExistence type="evidence at transcript level"/>
<protein>
    <submittedName>
        <fullName evidence="1">IntlP</fullName>
    </submittedName>
</protein>
<reference evidence="1" key="1">
    <citation type="journal article" date="2005" name="Antiviral Res.">
        <title>Differential profile of genes expressed in hemocytes of White Spot Syndrome Virus-resistant shrimp (Penaeus japonicus) by combining suppression subtractive hybridization and differential hybridization.</title>
        <authorList>
            <person name="He N."/>
            <person name="Qin Q."/>
            <person name="Xu X."/>
        </authorList>
    </citation>
    <scope>NUCLEOTIDE SEQUENCE</scope>
</reference>
<name>Q4VRA7_PENJP</name>